<gene>
    <name evidence="5" type="ORF">QUG92_11590</name>
</gene>
<keyword evidence="2" id="KW-0238">DNA-binding</keyword>
<dbReference type="InterPro" id="IPR000524">
    <property type="entry name" value="Tscrpt_reg_HTH_GntR"/>
</dbReference>
<dbReference type="Pfam" id="PF00392">
    <property type="entry name" value="GntR"/>
    <property type="match status" value="1"/>
</dbReference>
<dbReference type="SMART" id="SM00345">
    <property type="entry name" value="HTH_GNTR"/>
    <property type="match status" value="1"/>
</dbReference>
<dbReference type="SUPFAM" id="SSF46785">
    <property type="entry name" value="Winged helix' DNA-binding domain"/>
    <property type="match status" value="1"/>
</dbReference>
<evidence type="ECO:0000256" key="2">
    <source>
        <dbReference type="ARBA" id="ARBA00023125"/>
    </source>
</evidence>
<evidence type="ECO:0000313" key="5">
    <source>
        <dbReference type="EMBL" id="MDM7885748.1"/>
    </source>
</evidence>
<dbReference type="CDD" id="cd07377">
    <property type="entry name" value="WHTH_GntR"/>
    <property type="match status" value="1"/>
</dbReference>
<proteinExistence type="predicted"/>
<dbReference type="PANTHER" id="PTHR43537:SF5">
    <property type="entry name" value="UXU OPERON TRANSCRIPTIONAL REGULATOR"/>
    <property type="match status" value="1"/>
</dbReference>
<accession>A0ABT7T847</accession>
<dbReference type="InterPro" id="IPR036388">
    <property type="entry name" value="WH-like_DNA-bd_sf"/>
</dbReference>
<reference evidence="5 6" key="1">
    <citation type="submission" date="2023-06" db="EMBL/GenBank/DDBJ databases">
        <authorList>
            <person name="Feng G."/>
            <person name="Li J."/>
            <person name="Zhu H."/>
        </authorList>
    </citation>
    <scope>NUCLEOTIDE SEQUENCE [LARGE SCALE GENOMIC DNA]</scope>
    <source>
        <strain evidence="5 6">RHCKG23</strain>
    </source>
</reference>
<dbReference type="Proteomes" id="UP001237823">
    <property type="component" value="Unassembled WGS sequence"/>
</dbReference>
<organism evidence="5 6">
    <name type="scientific">Curtobacterium citri</name>
    <dbReference type="NCBI Taxonomy" id="3055139"/>
    <lineage>
        <taxon>Bacteria</taxon>
        <taxon>Bacillati</taxon>
        <taxon>Actinomycetota</taxon>
        <taxon>Actinomycetes</taxon>
        <taxon>Micrococcales</taxon>
        <taxon>Microbacteriaceae</taxon>
        <taxon>Curtobacterium</taxon>
    </lineage>
</organism>
<keyword evidence="3" id="KW-0804">Transcription</keyword>
<protein>
    <submittedName>
        <fullName evidence="5">GntR family transcriptional regulator</fullName>
    </submittedName>
</protein>
<name>A0ABT7T847_9MICO</name>
<dbReference type="RefSeq" id="WP_289459174.1">
    <property type="nucleotide sequence ID" value="NZ_JAUCML010000007.1"/>
</dbReference>
<evidence type="ECO:0000256" key="1">
    <source>
        <dbReference type="ARBA" id="ARBA00023015"/>
    </source>
</evidence>
<sequence length="218" mass="24517">MFASPDAVLRPRLRDQARERLRTEIMSGVLAPGTLLDDEQLALRLRCSRTPVREALSDLGHLGLVEFRPNRYTRVTVPRRDELVPTLQALGLLFGGVVRTTIGDMEDRDRAALFRRVGLVLDCMAMPTWQWGADAITPVYRTFITACDNPLLASTLSGALDGLTYRLRHDDIRAALPWEHIRNGLVALRVAIDCRDGRLAERATWTVHLLQDPDRGRA</sequence>
<dbReference type="EMBL" id="JAUCML010000007">
    <property type="protein sequence ID" value="MDM7885748.1"/>
    <property type="molecule type" value="Genomic_DNA"/>
</dbReference>
<evidence type="ECO:0000256" key="3">
    <source>
        <dbReference type="ARBA" id="ARBA00023163"/>
    </source>
</evidence>
<evidence type="ECO:0000259" key="4">
    <source>
        <dbReference type="PROSITE" id="PS50949"/>
    </source>
</evidence>
<dbReference type="InterPro" id="IPR036390">
    <property type="entry name" value="WH_DNA-bd_sf"/>
</dbReference>
<keyword evidence="1" id="KW-0805">Transcription regulation</keyword>
<dbReference type="PANTHER" id="PTHR43537">
    <property type="entry name" value="TRANSCRIPTIONAL REGULATOR, GNTR FAMILY"/>
    <property type="match status" value="1"/>
</dbReference>
<dbReference type="Gene3D" id="1.10.10.10">
    <property type="entry name" value="Winged helix-like DNA-binding domain superfamily/Winged helix DNA-binding domain"/>
    <property type="match status" value="1"/>
</dbReference>
<feature type="domain" description="HTH gntR-type" evidence="4">
    <location>
        <begin position="11"/>
        <end position="78"/>
    </location>
</feature>
<comment type="caution">
    <text evidence="5">The sequence shown here is derived from an EMBL/GenBank/DDBJ whole genome shotgun (WGS) entry which is preliminary data.</text>
</comment>
<keyword evidence="6" id="KW-1185">Reference proteome</keyword>
<evidence type="ECO:0000313" key="6">
    <source>
        <dbReference type="Proteomes" id="UP001237823"/>
    </source>
</evidence>
<dbReference type="PROSITE" id="PS50949">
    <property type="entry name" value="HTH_GNTR"/>
    <property type="match status" value="1"/>
</dbReference>